<feature type="transmembrane region" description="Helical" evidence="6">
    <location>
        <begin position="170"/>
        <end position="191"/>
    </location>
</feature>
<dbReference type="CDD" id="cd17502">
    <property type="entry name" value="MFS_Azr1_MDR_like"/>
    <property type="match status" value="1"/>
</dbReference>
<dbReference type="OrthoDB" id="10021397at2759"/>
<evidence type="ECO:0000256" key="3">
    <source>
        <dbReference type="ARBA" id="ARBA00022989"/>
    </source>
</evidence>
<dbReference type="PANTHER" id="PTHR23501">
    <property type="entry name" value="MAJOR FACILITATOR SUPERFAMILY"/>
    <property type="match status" value="1"/>
</dbReference>
<evidence type="ECO:0000313" key="8">
    <source>
        <dbReference type="EMBL" id="KUJ19414.1"/>
    </source>
</evidence>
<dbReference type="KEGG" id="psco:LY89DRAFT_683261"/>
<keyword evidence="4 6" id="KW-0472">Membrane</keyword>
<feature type="transmembrane region" description="Helical" evidence="6">
    <location>
        <begin position="273"/>
        <end position="293"/>
    </location>
</feature>
<name>A0A194XH09_MOLSC</name>
<feature type="transmembrane region" description="Helical" evidence="6">
    <location>
        <begin position="203"/>
        <end position="223"/>
    </location>
</feature>
<dbReference type="InParanoid" id="A0A194XH09"/>
<feature type="compositionally biased region" description="Low complexity" evidence="5">
    <location>
        <begin position="1"/>
        <end position="15"/>
    </location>
</feature>
<dbReference type="Gene3D" id="1.20.1250.20">
    <property type="entry name" value="MFS general substrate transporter like domains"/>
    <property type="match status" value="1"/>
</dbReference>
<feature type="transmembrane region" description="Helical" evidence="6">
    <location>
        <begin position="243"/>
        <end position="261"/>
    </location>
</feature>
<dbReference type="SUPFAM" id="SSF103473">
    <property type="entry name" value="MFS general substrate transporter"/>
    <property type="match status" value="2"/>
</dbReference>
<evidence type="ECO:0000256" key="4">
    <source>
        <dbReference type="ARBA" id="ARBA00023136"/>
    </source>
</evidence>
<comment type="subcellular location">
    <subcellularLocation>
        <location evidence="1">Membrane</location>
        <topology evidence="1">Multi-pass membrane protein</topology>
    </subcellularLocation>
</comment>
<feature type="transmembrane region" description="Helical" evidence="6">
    <location>
        <begin position="511"/>
        <end position="529"/>
    </location>
</feature>
<feature type="transmembrane region" description="Helical" evidence="6">
    <location>
        <begin position="112"/>
        <end position="132"/>
    </location>
</feature>
<dbReference type="Proteomes" id="UP000070700">
    <property type="component" value="Unassembled WGS sequence"/>
</dbReference>
<dbReference type="FunFam" id="1.20.1720.10:FF:000012">
    <property type="entry name" value="MFS toxin efflux pump (AflT)"/>
    <property type="match status" value="1"/>
</dbReference>
<dbReference type="GeneID" id="28824393"/>
<dbReference type="GO" id="GO:0022857">
    <property type="term" value="F:transmembrane transporter activity"/>
    <property type="evidence" value="ECO:0007669"/>
    <property type="project" value="InterPro"/>
</dbReference>
<accession>A0A194XH09</accession>
<evidence type="ECO:0000256" key="5">
    <source>
        <dbReference type="SAM" id="MobiDB-lite"/>
    </source>
</evidence>
<evidence type="ECO:0000256" key="2">
    <source>
        <dbReference type="ARBA" id="ARBA00022692"/>
    </source>
</evidence>
<dbReference type="GO" id="GO:0005886">
    <property type="term" value="C:plasma membrane"/>
    <property type="evidence" value="ECO:0007669"/>
    <property type="project" value="TreeGrafter"/>
</dbReference>
<feature type="transmembrane region" description="Helical" evidence="6">
    <location>
        <begin position="373"/>
        <end position="392"/>
    </location>
</feature>
<keyword evidence="3 6" id="KW-1133">Transmembrane helix</keyword>
<keyword evidence="2 6" id="KW-0812">Transmembrane</keyword>
<feature type="region of interest" description="Disordered" evidence="5">
    <location>
        <begin position="1"/>
        <end position="31"/>
    </location>
</feature>
<keyword evidence="9" id="KW-1185">Reference proteome</keyword>
<feature type="transmembrane region" description="Helical" evidence="6">
    <location>
        <begin position="305"/>
        <end position="331"/>
    </location>
</feature>
<sequence length="557" mass="59856">MSPSRPSSKQSSVRQFPPEKPTPTQAVEDEYEDAEKNYQPKSIKFWIIMISNYLATFLVALDRTIIATAIPKITDEFNSIEDIAWYGSAYMLAAACLFPIAGRIYQLYSTKWVFLAFLVIFEIGSALCGAAPSSVAFIVGRAIAGLGSAGIFVGGMMIILPIVPLRKRPLFTSLFGMSFGVASVAGPLLGGAFTDKLTWRWCFYINLPIGGFTIAAIVLLLHIPSPKHEKLTALAIVKKLDPIGILFFVPSMVCLILALQWGGSTYSWSSPKIIGLFVAFGVLLVLFIVVEVLTPETAMIPTRVVLNRSVAGAMLFMLLLSGGLFSIVYYLTTWFQAAKGVSAIHSGIDTLPTLLSMIILSIPNAIITQKTGYYVPSLLITPVFSATGAGLLSTLTPSSSSGKWIGYQILYGCGLATGFQTSTLAPQTVLPRADVAIGMAMMFFMQQLGGAIFLSVSQNVFSTKLVHLLSGVAGLDAEVIVNTGATDLRKVVPQSELSTVVNAYSYSLTRVFIMAAALNAIMILGALAVEWKNIKGEKVSEDQAKSGDKAEQGESKI</sequence>
<dbReference type="InterPro" id="IPR036259">
    <property type="entry name" value="MFS_trans_sf"/>
</dbReference>
<dbReference type="Gene3D" id="1.20.1720.10">
    <property type="entry name" value="Multidrug resistance protein D"/>
    <property type="match status" value="1"/>
</dbReference>
<reference evidence="8 9" key="1">
    <citation type="submission" date="2015-10" db="EMBL/GenBank/DDBJ databases">
        <title>Full genome of DAOMC 229536 Phialocephala scopiformis, a fungal endophyte of spruce producing the potent anti-insectan compound rugulosin.</title>
        <authorList>
            <consortium name="DOE Joint Genome Institute"/>
            <person name="Walker A.K."/>
            <person name="Frasz S.L."/>
            <person name="Seifert K.A."/>
            <person name="Miller J.D."/>
            <person name="Mondo S.J."/>
            <person name="Labutti K."/>
            <person name="Lipzen A."/>
            <person name="Dockter R."/>
            <person name="Kennedy M."/>
            <person name="Grigoriev I.V."/>
            <person name="Spatafora J.W."/>
        </authorList>
    </citation>
    <scope>NUCLEOTIDE SEQUENCE [LARGE SCALE GENOMIC DNA]</scope>
    <source>
        <strain evidence="8 9">CBS 120377</strain>
    </source>
</reference>
<dbReference type="InterPro" id="IPR020846">
    <property type="entry name" value="MFS_dom"/>
</dbReference>
<feature type="domain" description="Major facilitator superfamily (MFS) profile" evidence="7">
    <location>
        <begin position="48"/>
        <end position="534"/>
    </location>
</feature>
<dbReference type="PROSITE" id="PS50850">
    <property type="entry name" value="MFS"/>
    <property type="match status" value="1"/>
</dbReference>
<feature type="transmembrane region" description="Helical" evidence="6">
    <location>
        <begin position="138"/>
        <end position="163"/>
    </location>
</feature>
<dbReference type="RefSeq" id="XP_018073769.1">
    <property type="nucleotide sequence ID" value="XM_018214667.1"/>
</dbReference>
<feature type="transmembrane region" description="Helical" evidence="6">
    <location>
        <begin position="343"/>
        <end position="366"/>
    </location>
</feature>
<dbReference type="Pfam" id="PF07690">
    <property type="entry name" value="MFS_1"/>
    <property type="match status" value="1"/>
</dbReference>
<protein>
    <submittedName>
        <fullName evidence="8">MFS general substrate transporter</fullName>
    </submittedName>
</protein>
<evidence type="ECO:0000313" key="9">
    <source>
        <dbReference type="Proteomes" id="UP000070700"/>
    </source>
</evidence>
<evidence type="ECO:0000256" key="1">
    <source>
        <dbReference type="ARBA" id="ARBA00004141"/>
    </source>
</evidence>
<feature type="transmembrane region" description="Helical" evidence="6">
    <location>
        <begin position="83"/>
        <end position="105"/>
    </location>
</feature>
<dbReference type="EMBL" id="KQ947411">
    <property type="protein sequence ID" value="KUJ19414.1"/>
    <property type="molecule type" value="Genomic_DNA"/>
</dbReference>
<dbReference type="InterPro" id="IPR011701">
    <property type="entry name" value="MFS"/>
</dbReference>
<evidence type="ECO:0000259" key="7">
    <source>
        <dbReference type="PROSITE" id="PS50850"/>
    </source>
</evidence>
<dbReference type="AlphaFoldDB" id="A0A194XH09"/>
<gene>
    <name evidence="8" type="ORF">LY89DRAFT_683261</name>
</gene>
<feature type="transmembrane region" description="Helical" evidence="6">
    <location>
        <begin position="404"/>
        <end position="423"/>
    </location>
</feature>
<feature type="transmembrane region" description="Helical" evidence="6">
    <location>
        <begin position="45"/>
        <end position="71"/>
    </location>
</feature>
<feature type="transmembrane region" description="Helical" evidence="6">
    <location>
        <begin position="435"/>
        <end position="456"/>
    </location>
</feature>
<dbReference type="FunCoup" id="A0A194XH09">
    <property type="interactions" value="83"/>
</dbReference>
<evidence type="ECO:0000256" key="6">
    <source>
        <dbReference type="SAM" id="Phobius"/>
    </source>
</evidence>
<dbReference type="PANTHER" id="PTHR23501:SF201">
    <property type="entry name" value="MFS AFLATOXIN EFFLUX PUMP"/>
    <property type="match status" value="1"/>
</dbReference>
<organism evidence="8 9">
    <name type="scientific">Mollisia scopiformis</name>
    <name type="common">Conifer needle endophyte fungus</name>
    <name type="synonym">Phialocephala scopiformis</name>
    <dbReference type="NCBI Taxonomy" id="149040"/>
    <lineage>
        <taxon>Eukaryota</taxon>
        <taxon>Fungi</taxon>
        <taxon>Dikarya</taxon>
        <taxon>Ascomycota</taxon>
        <taxon>Pezizomycotina</taxon>
        <taxon>Leotiomycetes</taxon>
        <taxon>Helotiales</taxon>
        <taxon>Mollisiaceae</taxon>
        <taxon>Mollisia</taxon>
    </lineage>
</organism>
<proteinExistence type="predicted"/>
<dbReference type="FunFam" id="1.20.1250.20:FF:000196">
    <property type="entry name" value="MFS toxin efflux pump (AflT)"/>
    <property type="match status" value="1"/>
</dbReference>